<comment type="caution">
    <text evidence="8">The sequence shown here is derived from an EMBL/GenBank/DDBJ whole genome shotgun (WGS) entry which is preliminary data.</text>
</comment>
<gene>
    <name evidence="8" type="primary">flgB</name>
    <name evidence="8" type="ORF">PGB34_02630</name>
</gene>
<name>A0AAE3SY95_9BURK</name>
<dbReference type="AlphaFoldDB" id="A0AAE3SY95"/>
<evidence type="ECO:0000256" key="2">
    <source>
        <dbReference type="ARBA" id="ARBA00009677"/>
    </source>
</evidence>
<accession>A0AAE3SY95</accession>
<keyword evidence="8" id="KW-0282">Flagellum</keyword>
<comment type="similarity">
    <text evidence="2 6">Belongs to the flagella basal body rod proteins family.</text>
</comment>
<dbReference type="EMBL" id="JAQIPB010000001">
    <property type="protein sequence ID" value="MDA7415250.1"/>
    <property type="molecule type" value="Genomic_DNA"/>
</dbReference>
<dbReference type="GO" id="GO:0071973">
    <property type="term" value="P:bacterial-type flagellum-dependent cell motility"/>
    <property type="evidence" value="ECO:0007669"/>
    <property type="project" value="InterPro"/>
</dbReference>
<evidence type="ECO:0000256" key="6">
    <source>
        <dbReference type="PIRNR" id="PIRNR002889"/>
    </source>
</evidence>
<dbReference type="PANTHER" id="PTHR30435">
    <property type="entry name" value="FLAGELLAR PROTEIN"/>
    <property type="match status" value="1"/>
</dbReference>
<comment type="function">
    <text evidence="5 6">Structural component of flagellum, the bacterial motility apparatus. Part of the rod structure of flagellar basal body.</text>
</comment>
<dbReference type="Proteomes" id="UP001212602">
    <property type="component" value="Unassembled WGS sequence"/>
</dbReference>
<dbReference type="InterPro" id="IPR001444">
    <property type="entry name" value="Flag_bb_rod_N"/>
</dbReference>
<dbReference type="RefSeq" id="WP_271426510.1">
    <property type="nucleotide sequence ID" value="NZ_JAQIPB010000001.1"/>
</dbReference>
<dbReference type="Pfam" id="PF00460">
    <property type="entry name" value="Flg_bb_rod"/>
    <property type="match status" value="1"/>
</dbReference>
<dbReference type="PIRSF" id="PIRSF002889">
    <property type="entry name" value="Rod_FlgB"/>
    <property type="match status" value="1"/>
</dbReference>
<dbReference type="GO" id="GO:0030694">
    <property type="term" value="C:bacterial-type flagellum basal body, rod"/>
    <property type="evidence" value="ECO:0007669"/>
    <property type="project" value="InterPro"/>
</dbReference>
<keyword evidence="8" id="KW-0966">Cell projection</keyword>
<evidence type="ECO:0000256" key="3">
    <source>
        <dbReference type="ARBA" id="ARBA00014376"/>
    </source>
</evidence>
<evidence type="ECO:0000256" key="5">
    <source>
        <dbReference type="ARBA" id="ARBA00024934"/>
    </source>
</evidence>
<comment type="subcellular location">
    <subcellularLocation>
        <location evidence="1 6">Bacterial flagellum basal body</location>
    </subcellularLocation>
</comment>
<evidence type="ECO:0000256" key="4">
    <source>
        <dbReference type="ARBA" id="ARBA00023143"/>
    </source>
</evidence>
<evidence type="ECO:0000313" key="8">
    <source>
        <dbReference type="EMBL" id="MDA7415250.1"/>
    </source>
</evidence>
<comment type="subunit">
    <text evidence="6">The basal body constitutes a major portion of the flagellar organelle and consists of a number of rings mounted on a central rod.</text>
</comment>
<keyword evidence="9" id="KW-1185">Reference proteome</keyword>
<dbReference type="PANTHER" id="PTHR30435:SF12">
    <property type="entry name" value="FLAGELLAR BASAL BODY ROD PROTEIN FLGB"/>
    <property type="match status" value="1"/>
</dbReference>
<evidence type="ECO:0000256" key="1">
    <source>
        <dbReference type="ARBA" id="ARBA00004117"/>
    </source>
</evidence>
<evidence type="ECO:0000313" key="9">
    <source>
        <dbReference type="Proteomes" id="UP001212602"/>
    </source>
</evidence>
<feature type="domain" description="Flagellar basal body rod protein N-terminal" evidence="7">
    <location>
        <begin position="9"/>
        <end position="38"/>
    </location>
</feature>
<sequence length="138" mass="14492">MLDKLTSGLDFQANALVLRAERQQLLAGNIANADTPGYAAKDMNFAQALREASQAASGTAPAPVSATHARHLPVLGGSAAAQLHQSAYTVQTQPSMDGNSVDLDRERAAFADNAVRYEATLRFINGQGKTLLAAIQGQ</sequence>
<protein>
    <recommendedName>
        <fullName evidence="3 6">Flagellar basal body rod protein FlgB</fullName>
    </recommendedName>
</protein>
<proteinExistence type="inferred from homology"/>
<dbReference type="NCBIfam" id="TIGR01396">
    <property type="entry name" value="FlgB"/>
    <property type="match status" value="1"/>
</dbReference>
<organism evidence="8 9">
    <name type="scientific">Xenophilus arseniciresistens</name>
    <dbReference type="NCBI Taxonomy" id="1283306"/>
    <lineage>
        <taxon>Bacteria</taxon>
        <taxon>Pseudomonadati</taxon>
        <taxon>Pseudomonadota</taxon>
        <taxon>Betaproteobacteria</taxon>
        <taxon>Burkholderiales</taxon>
        <taxon>Comamonadaceae</taxon>
        <taxon>Xenophilus</taxon>
    </lineage>
</organism>
<evidence type="ECO:0000259" key="7">
    <source>
        <dbReference type="Pfam" id="PF00460"/>
    </source>
</evidence>
<reference evidence="8" key="1">
    <citation type="submission" date="2023-01" db="EMBL/GenBank/DDBJ databases">
        <title>Xenophilus mangrovi sp. nov., isolated from soil of Mangrove nature reserve.</title>
        <authorList>
            <person name="Xu S."/>
            <person name="Liu Z."/>
            <person name="Xu Y."/>
        </authorList>
    </citation>
    <scope>NUCLEOTIDE SEQUENCE</scope>
    <source>
        <strain evidence="8">YW8</strain>
    </source>
</reference>
<dbReference type="InterPro" id="IPR006300">
    <property type="entry name" value="FlgB"/>
</dbReference>
<keyword evidence="4 6" id="KW-0975">Bacterial flagellum</keyword>
<keyword evidence="8" id="KW-0969">Cilium</keyword>